<organism evidence="1">
    <name type="scientific">Phytophthora nicotianae</name>
    <name type="common">Potato buckeye rot agent</name>
    <name type="synonym">Phytophthora parasitica</name>
    <dbReference type="NCBI Taxonomy" id="4792"/>
    <lineage>
        <taxon>Eukaryota</taxon>
        <taxon>Sar</taxon>
        <taxon>Stramenopiles</taxon>
        <taxon>Oomycota</taxon>
        <taxon>Peronosporomycetes</taxon>
        <taxon>Peronosporales</taxon>
        <taxon>Peronosporaceae</taxon>
        <taxon>Phytophthora</taxon>
    </lineage>
</organism>
<proteinExistence type="predicted"/>
<accession>W2MC87</accession>
<sequence length="35" mass="4309">MWYNFIVRNHITTSKILMLTEISQKNEIRYLILPE</sequence>
<dbReference type="AlphaFoldDB" id="W2MC87"/>
<gene>
    <name evidence="1" type="ORF">L914_19583</name>
</gene>
<reference evidence="1" key="1">
    <citation type="submission" date="2013-11" db="EMBL/GenBank/DDBJ databases">
        <title>The Genome Sequence of Phytophthora parasitica IAC_01/95.</title>
        <authorList>
            <consortium name="The Broad Institute Genomics Platform"/>
            <person name="Russ C."/>
            <person name="Tyler B."/>
            <person name="Panabieres F."/>
            <person name="Shan W."/>
            <person name="Tripathy S."/>
            <person name="Grunwald N."/>
            <person name="Machado M."/>
            <person name="Johnson C.S."/>
            <person name="Arredondo F."/>
            <person name="Hong C."/>
            <person name="Coffey M."/>
            <person name="Young S.K."/>
            <person name="Zeng Q."/>
            <person name="Gargeya S."/>
            <person name="Fitzgerald M."/>
            <person name="Abouelleil A."/>
            <person name="Alvarado L."/>
            <person name="Chapman S.B."/>
            <person name="Gainer-Dewar J."/>
            <person name="Goldberg J."/>
            <person name="Griggs A."/>
            <person name="Gujja S."/>
            <person name="Hansen M."/>
            <person name="Howarth C."/>
            <person name="Imamovic A."/>
            <person name="Ireland A."/>
            <person name="Larimer J."/>
            <person name="McCowan C."/>
            <person name="Murphy C."/>
            <person name="Pearson M."/>
            <person name="Poon T.W."/>
            <person name="Priest M."/>
            <person name="Roberts A."/>
            <person name="Saif S."/>
            <person name="Shea T."/>
            <person name="Sykes S."/>
            <person name="Wortman J."/>
            <person name="Nusbaum C."/>
            <person name="Birren B."/>
        </authorList>
    </citation>
    <scope>NUCLEOTIDE SEQUENCE [LARGE SCALE GENOMIC DNA]</scope>
    <source>
        <strain evidence="1">IAC_01/95</strain>
    </source>
</reference>
<dbReference type="EMBL" id="KI696118">
    <property type="protein sequence ID" value="ETM33149.1"/>
    <property type="molecule type" value="Genomic_DNA"/>
</dbReference>
<dbReference type="Proteomes" id="UP000054532">
    <property type="component" value="Unassembled WGS sequence"/>
</dbReference>
<evidence type="ECO:0000313" key="1">
    <source>
        <dbReference type="EMBL" id="ETM33149.1"/>
    </source>
</evidence>
<protein>
    <submittedName>
        <fullName evidence="1">Uncharacterized protein</fullName>
    </submittedName>
</protein>
<name>W2MC87_PHYNI</name>